<accession>A0ABM9NEK2</accession>
<protein>
    <submittedName>
        <fullName evidence="5">HTH araC/xylS-type domain-containing protein</fullName>
    </submittedName>
</protein>
<dbReference type="Proteomes" id="UP001497493">
    <property type="component" value="Chromosome"/>
</dbReference>
<keyword evidence="3" id="KW-0804">Transcription</keyword>
<dbReference type="InterPro" id="IPR009057">
    <property type="entry name" value="Homeodomain-like_sf"/>
</dbReference>
<dbReference type="InterPro" id="IPR050204">
    <property type="entry name" value="AraC_XylS_family_regulators"/>
</dbReference>
<reference evidence="5 6" key="1">
    <citation type="submission" date="2024-04" db="EMBL/GenBank/DDBJ databases">
        <authorList>
            <person name="Cremers G."/>
        </authorList>
    </citation>
    <scope>NUCLEOTIDE SEQUENCE [LARGE SCALE GENOMIC DNA]</scope>
    <source>
        <strain evidence="5">MeCH1-AG</strain>
    </source>
</reference>
<dbReference type="InterPro" id="IPR018060">
    <property type="entry name" value="HTH_AraC"/>
</dbReference>
<evidence type="ECO:0000259" key="4">
    <source>
        <dbReference type="PROSITE" id="PS01124"/>
    </source>
</evidence>
<dbReference type="RefSeq" id="WP_348758613.1">
    <property type="nucleotide sequence ID" value="NZ_OZ026884.1"/>
</dbReference>
<proteinExistence type="predicted"/>
<dbReference type="PROSITE" id="PS01124">
    <property type="entry name" value="HTH_ARAC_FAMILY_2"/>
    <property type="match status" value="1"/>
</dbReference>
<dbReference type="InterPro" id="IPR018062">
    <property type="entry name" value="HTH_AraC-typ_CS"/>
</dbReference>
<dbReference type="EMBL" id="OZ026884">
    <property type="protein sequence ID" value="CAL1239014.1"/>
    <property type="molecule type" value="Genomic_DNA"/>
</dbReference>
<dbReference type="PROSITE" id="PS00041">
    <property type="entry name" value="HTH_ARAC_FAMILY_1"/>
    <property type="match status" value="1"/>
</dbReference>
<feature type="domain" description="HTH araC/xylS-type" evidence="4">
    <location>
        <begin position="212"/>
        <end position="313"/>
    </location>
</feature>
<keyword evidence="6" id="KW-1185">Reference proteome</keyword>
<evidence type="ECO:0000256" key="3">
    <source>
        <dbReference type="ARBA" id="ARBA00023163"/>
    </source>
</evidence>
<dbReference type="SUPFAM" id="SSF46689">
    <property type="entry name" value="Homeodomain-like"/>
    <property type="match status" value="1"/>
</dbReference>
<dbReference type="PANTHER" id="PTHR46796">
    <property type="entry name" value="HTH-TYPE TRANSCRIPTIONAL ACTIVATOR RHAS-RELATED"/>
    <property type="match status" value="1"/>
</dbReference>
<evidence type="ECO:0000313" key="6">
    <source>
        <dbReference type="Proteomes" id="UP001497493"/>
    </source>
</evidence>
<dbReference type="Gene3D" id="1.10.10.60">
    <property type="entry name" value="Homeodomain-like"/>
    <property type="match status" value="1"/>
</dbReference>
<evidence type="ECO:0000313" key="5">
    <source>
        <dbReference type="EMBL" id="CAL1239014.1"/>
    </source>
</evidence>
<dbReference type="Pfam" id="PF12833">
    <property type="entry name" value="HTH_18"/>
    <property type="match status" value="1"/>
</dbReference>
<gene>
    <name evidence="5" type="ORF">MECH1_V1_0233</name>
</gene>
<organism evidence="5 6">
    <name type="scientific">Candidatus Methylocalor cossyra</name>
    <dbReference type="NCBI Taxonomy" id="3108543"/>
    <lineage>
        <taxon>Bacteria</taxon>
        <taxon>Pseudomonadati</taxon>
        <taxon>Pseudomonadota</taxon>
        <taxon>Gammaproteobacteria</taxon>
        <taxon>Methylococcales</taxon>
        <taxon>Methylococcaceae</taxon>
        <taxon>Candidatus Methylocalor</taxon>
    </lineage>
</organism>
<sequence>MATLFVPGIAWSREWRGIDDLPKRFAPGWGGACVRFPERDIRVAVQFLQTGRLQLARETWPAGLAAHCTCPAGAVVLGWVMGRPPVARLRGRMVSPGQLFIALPSDGFQLVALQGLVFFWLAVERDTLERHTQTLWGGELKPSQRLALNDADRLPRVWTQTLAMGLRHPGALTQPGTALALEDQLLEALLRSIVPGSDHGAGAPAQRHRALQRAVAYLEVHAGEPVTLTQLCRAVGSSARPLELAFRECFDLTPKSYLQLRRLCKARGDLRSLDPAATTVTEIATRWGFFHLGRFAQDYRRLFGESPRETLYRRSQPARSVTVVKAGPRPQPAA</sequence>
<keyword evidence="2" id="KW-0238">DNA-binding</keyword>
<dbReference type="SMART" id="SM00342">
    <property type="entry name" value="HTH_ARAC"/>
    <property type="match status" value="1"/>
</dbReference>
<evidence type="ECO:0000256" key="2">
    <source>
        <dbReference type="ARBA" id="ARBA00023125"/>
    </source>
</evidence>
<name>A0ABM9NEK2_9GAMM</name>
<evidence type="ECO:0000256" key="1">
    <source>
        <dbReference type="ARBA" id="ARBA00023015"/>
    </source>
</evidence>
<keyword evidence="1" id="KW-0805">Transcription regulation</keyword>